<dbReference type="Proteomes" id="UP000824208">
    <property type="component" value="Unassembled WGS sequence"/>
</dbReference>
<dbReference type="PANTHER" id="PTHR32328:SF0">
    <property type="entry name" value="L-SERYL-TRNA(SEC) SELENIUM TRANSFERASE"/>
    <property type="match status" value="1"/>
</dbReference>
<protein>
    <recommendedName>
        <fullName evidence="8">L-seryl-tRNA(Sec) selenium transferase</fullName>
        <ecNumber evidence="8">2.9.1.1</ecNumber>
    </recommendedName>
    <alternativeName>
        <fullName evidence="8">Selenocysteine synthase</fullName>
        <shortName evidence="8">Sec synthase</shortName>
    </alternativeName>
    <alternativeName>
        <fullName evidence="8">Selenocysteinyl-tRNA(Sec) synthase</fullName>
    </alternativeName>
</protein>
<evidence type="ECO:0000313" key="11">
    <source>
        <dbReference type="Proteomes" id="UP000824208"/>
    </source>
</evidence>
<keyword evidence="4 8" id="KW-0663">Pyridoxal phosphate</keyword>
<comment type="subcellular location">
    <subcellularLocation>
        <location evidence="8">Cytoplasm</location>
    </subcellularLocation>
</comment>
<dbReference type="Pfam" id="PF03841">
    <property type="entry name" value="SelA"/>
    <property type="match status" value="1"/>
</dbReference>
<dbReference type="GO" id="GO:0004125">
    <property type="term" value="F:L-seryl-tRNA(Sec) selenium transferase activity"/>
    <property type="evidence" value="ECO:0007669"/>
    <property type="project" value="UniProtKB-UniRule"/>
</dbReference>
<comment type="pathway">
    <text evidence="8">Aminoacyl-tRNA biosynthesis; selenocysteinyl-tRNA(Sec) biosynthesis; selenocysteinyl-tRNA(Sec) from L-seryl-tRNA(Sec) (bacterial route): step 1/1.</text>
</comment>
<reference evidence="10" key="1">
    <citation type="journal article" date="2021" name="PeerJ">
        <title>Extensive microbial diversity within the chicken gut microbiome revealed by metagenomics and culture.</title>
        <authorList>
            <person name="Gilroy R."/>
            <person name="Ravi A."/>
            <person name="Getino M."/>
            <person name="Pursley I."/>
            <person name="Horton D.L."/>
            <person name="Alikhan N.F."/>
            <person name="Baker D."/>
            <person name="Gharbi K."/>
            <person name="Hall N."/>
            <person name="Watson M."/>
            <person name="Adriaenssens E.M."/>
            <person name="Foster-Nyarko E."/>
            <person name="Jarju S."/>
            <person name="Secka A."/>
            <person name="Antonio M."/>
            <person name="Oren A."/>
            <person name="Chaudhuri R.R."/>
            <person name="La Ragione R."/>
            <person name="Hildebrand F."/>
            <person name="Pallen M.J."/>
        </authorList>
    </citation>
    <scope>NUCLEOTIDE SEQUENCE</scope>
    <source>
        <strain evidence="10">CHK189-11263</strain>
    </source>
</reference>
<gene>
    <name evidence="8 10" type="primary">selA</name>
    <name evidence="10" type="ORF">H9714_06935</name>
</gene>
<comment type="function">
    <text evidence="8">Converts seryl-tRNA(Sec) to selenocysteinyl-tRNA(Sec) required for selenoprotein biosynthesis.</text>
</comment>
<dbReference type="NCBIfam" id="TIGR00474">
    <property type="entry name" value="selA"/>
    <property type="match status" value="1"/>
</dbReference>
<keyword evidence="2 8" id="KW-0963">Cytoplasm</keyword>
<dbReference type="HAMAP" id="MF_00423">
    <property type="entry name" value="SelA"/>
    <property type="match status" value="1"/>
</dbReference>
<evidence type="ECO:0000256" key="7">
    <source>
        <dbReference type="ARBA" id="ARBA00044507"/>
    </source>
</evidence>
<accession>A0A9D2S532</accession>
<evidence type="ECO:0000256" key="2">
    <source>
        <dbReference type="ARBA" id="ARBA00022490"/>
    </source>
</evidence>
<evidence type="ECO:0000256" key="8">
    <source>
        <dbReference type="HAMAP-Rule" id="MF_00423"/>
    </source>
</evidence>
<reference evidence="10" key="2">
    <citation type="submission" date="2021-04" db="EMBL/GenBank/DDBJ databases">
        <authorList>
            <person name="Gilroy R."/>
        </authorList>
    </citation>
    <scope>NUCLEOTIDE SEQUENCE</scope>
    <source>
        <strain evidence="10">CHK189-11263</strain>
    </source>
</reference>
<dbReference type="SUPFAM" id="SSF53383">
    <property type="entry name" value="PLP-dependent transferases"/>
    <property type="match status" value="1"/>
</dbReference>
<evidence type="ECO:0000256" key="4">
    <source>
        <dbReference type="ARBA" id="ARBA00022898"/>
    </source>
</evidence>
<proteinExistence type="inferred from homology"/>
<dbReference type="GO" id="GO:0001514">
    <property type="term" value="P:selenocysteine incorporation"/>
    <property type="evidence" value="ECO:0007669"/>
    <property type="project" value="UniProtKB-UniRule"/>
</dbReference>
<evidence type="ECO:0000256" key="5">
    <source>
        <dbReference type="ARBA" id="ARBA00022917"/>
    </source>
</evidence>
<comment type="caution">
    <text evidence="10">The sequence shown here is derived from an EMBL/GenBank/DDBJ whole genome shotgun (WGS) entry which is preliminary data.</text>
</comment>
<dbReference type="Gene3D" id="3.40.640.10">
    <property type="entry name" value="Type I PLP-dependent aspartate aminotransferase-like (Major domain)"/>
    <property type="match status" value="1"/>
</dbReference>
<keyword evidence="5 8" id="KW-0648">Protein biosynthesis</keyword>
<comment type="cofactor">
    <cofactor evidence="1 8 9">
        <name>pyridoxal 5'-phosphate</name>
        <dbReference type="ChEBI" id="CHEBI:597326"/>
    </cofactor>
</comment>
<dbReference type="GO" id="GO:0001717">
    <property type="term" value="P:conversion of seryl-tRNAsec to selenocys-tRNAsec"/>
    <property type="evidence" value="ECO:0007669"/>
    <property type="project" value="UniProtKB-UniRule"/>
</dbReference>
<dbReference type="EMBL" id="DWYC01000057">
    <property type="protein sequence ID" value="HJB57268.1"/>
    <property type="molecule type" value="Genomic_DNA"/>
</dbReference>
<organism evidence="10 11">
    <name type="scientific">Candidatus Flavonifractor intestinipullorum</name>
    <dbReference type="NCBI Taxonomy" id="2838587"/>
    <lineage>
        <taxon>Bacteria</taxon>
        <taxon>Bacillati</taxon>
        <taxon>Bacillota</taxon>
        <taxon>Clostridia</taxon>
        <taxon>Eubacteriales</taxon>
        <taxon>Oscillospiraceae</taxon>
        <taxon>Flavonifractor</taxon>
    </lineage>
</organism>
<evidence type="ECO:0000256" key="3">
    <source>
        <dbReference type="ARBA" id="ARBA00022679"/>
    </source>
</evidence>
<keyword evidence="3 8" id="KW-0808">Transferase</keyword>
<keyword evidence="6 8" id="KW-0711">Selenium</keyword>
<evidence type="ECO:0000313" key="10">
    <source>
        <dbReference type="EMBL" id="HJB57268.1"/>
    </source>
</evidence>
<dbReference type="Gene3D" id="3.90.1150.180">
    <property type="match status" value="1"/>
</dbReference>
<dbReference type="EC" id="2.9.1.1" evidence="8"/>
<comment type="catalytic activity">
    <reaction evidence="8">
        <text>L-seryl-tRNA(Sec) + selenophosphate + H(+) = L-selenocysteinyl-tRNA(Sec) + phosphate</text>
        <dbReference type="Rhea" id="RHEA:22728"/>
        <dbReference type="Rhea" id="RHEA-COMP:9742"/>
        <dbReference type="Rhea" id="RHEA-COMP:9743"/>
        <dbReference type="ChEBI" id="CHEBI:15378"/>
        <dbReference type="ChEBI" id="CHEBI:16144"/>
        <dbReference type="ChEBI" id="CHEBI:43474"/>
        <dbReference type="ChEBI" id="CHEBI:78533"/>
        <dbReference type="ChEBI" id="CHEBI:78573"/>
        <dbReference type="EC" id="2.9.1.1"/>
    </reaction>
</comment>
<feature type="modified residue" description="N6-(pyridoxal phosphate)lysine" evidence="8 9">
    <location>
        <position position="295"/>
    </location>
</feature>
<dbReference type="GO" id="GO:0005737">
    <property type="term" value="C:cytoplasm"/>
    <property type="evidence" value="ECO:0007669"/>
    <property type="project" value="UniProtKB-SubCell"/>
</dbReference>
<dbReference type="InterPro" id="IPR004534">
    <property type="entry name" value="SelA_trans"/>
</dbReference>
<sequence length="465" mass="49815">MDKHLFQQLPKMDVLLAHPVLLTAQEEGVPYYALKEAARARLDRLRRGILDGSVEALPGLDALAVQTVEQARRACRPHLRAVINATGVVLHTNLGRAPLGEAAARAVYEAARGYSNLEYDLEEGRRGSRFSHVDGLLCSLTGAEAALAVNNNAAAVFLMLSALAAGKKVAISRGELVEIGGSFRVPEIMARSGAQLIEVGTTNKTHLSDYRRAVEEQGAEILLKVHTSNFQLIGFTEEVSLEDLVSLGREKGIPVFHDLGSGALFDDPALGVPAGPTVEESVKAGADVVCFSGDKLLGGPQAGIALGKKEYIQAMKKNQFARVVRIDKLTLAALEATLRFYQDHALAAKSIPVLSMLGAGQETLKARALEQARRLEERLGARCAVSTAPDVGEVGGGSLPGVPLPTWVVELHPAHLSVAALETALRAWETPIVGRVSHDRYLLDPRTLTAGDWEEILRALDAILD</sequence>
<dbReference type="InterPro" id="IPR015421">
    <property type="entry name" value="PyrdxlP-dep_Trfase_major"/>
</dbReference>
<dbReference type="AlphaFoldDB" id="A0A9D2S532"/>
<evidence type="ECO:0000256" key="9">
    <source>
        <dbReference type="PIRSR" id="PIRSR618319-50"/>
    </source>
</evidence>
<dbReference type="PANTHER" id="PTHR32328">
    <property type="entry name" value="L-SERYL-TRNA(SEC) SELENIUM TRANSFERASE"/>
    <property type="match status" value="1"/>
</dbReference>
<evidence type="ECO:0000256" key="6">
    <source>
        <dbReference type="ARBA" id="ARBA00023266"/>
    </source>
</evidence>
<dbReference type="InterPro" id="IPR018319">
    <property type="entry name" value="SelA-like"/>
</dbReference>
<dbReference type="InterPro" id="IPR015424">
    <property type="entry name" value="PyrdxlP-dep_Trfase"/>
</dbReference>
<name>A0A9D2S532_9FIRM</name>
<evidence type="ECO:0000256" key="1">
    <source>
        <dbReference type="ARBA" id="ARBA00001933"/>
    </source>
</evidence>
<comment type="similarity">
    <text evidence="7 8">Belongs to the SelA family.</text>
</comment>